<dbReference type="SMART" id="SM00822">
    <property type="entry name" value="PKS_KR"/>
    <property type="match status" value="1"/>
</dbReference>
<dbReference type="InterPro" id="IPR057326">
    <property type="entry name" value="KR_dom"/>
</dbReference>
<keyword evidence="6" id="KW-1185">Reference proteome</keyword>
<keyword evidence="2" id="KW-0560">Oxidoreductase</keyword>
<dbReference type="SUPFAM" id="SSF51735">
    <property type="entry name" value="NAD(P)-binding Rossmann-fold domains"/>
    <property type="match status" value="1"/>
</dbReference>
<dbReference type="InterPro" id="IPR036291">
    <property type="entry name" value="NAD(P)-bd_dom_sf"/>
</dbReference>
<organism evidence="5 6">
    <name type="scientific">Rhodococcus jostii</name>
    <dbReference type="NCBI Taxonomy" id="132919"/>
    <lineage>
        <taxon>Bacteria</taxon>
        <taxon>Bacillati</taxon>
        <taxon>Actinomycetota</taxon>
        <taxon>Actinomycetes</taxon>
        <taxon>Mycobacteriales</taxon>
        <taxon>Nocardiaceae</taxon>
        <taxon>Rhodococcus</taxon>
    </lineage>
</organism>
<comment type="similarity">
    <text evidence="1 3">Belongs to the short-chain dehydrogenases/reductases (SDR) family.</text>
</comment>
<evidence type="ECO:0000313" key="6">
    <source>
        <dbReference type="Proteomes" id="UP001185737"/>
    </source>
</evidence>
<gene>
    <name evidence="5" type="ORF">R3Q59_06570</name>
</gene>
<evidence type="ECO:0000256" key="3">
    <source>
        <dbReference type="RuleBase" id="RU000363"/>
    </source>
</evidence>
<dbReference type="EMBL" id="JAWLKA010000003">
    <property type="protein sequence ID" value="MDV6280160.1"/>
    <property type="molecule type" value="Genomic_DNA"/>
</dbReference>
<protein>
    <submittedName>
        <fullName evidence="5">SDR family oxidoreductase</fullName>
    </submittedName>
</protein>
<comment type="caution">
    <text evidence="5">The sequence shown here is derived from an EMBL/GenBank/DDBJ whole genome shotgun (WGS) entry which is preliminary data.</text>
</comment>
<dbReference type="PRINTS" id="PR00081">
    <property type="entry name" value="GDHRDH"/>
</dbReference>
<dbReference type="InterPro" id="IPR002347">
    <property type="entry name" value="SDR_fam"/>
</dbReference>
<dbReference type="Pfam" id="PF00106">
    <property type="entry name" value="adh_short"/>
    <property type="match status" value="1"/>
</dbReference>
<reference evidence="5 6" key="1">
    <citation type="submission" date="2023-10" db="EMBL/GenBank/DDBJ databases">
        <title>Development of a sustainable strategy for remediation of hydrocarbon-contaminated territories based on the waste exchange concept.</title>
        <authorList>
            <person name="Krivoruchko A."/>
        </authorList>
    </citation>
    <scope>NUCLEOTIDE SEQUENCE [LARGE SCALE GENOMIC DNA]</scope>
    <source>
        <strain evidence="5 6">IEGM 60</strain>
    </source>
</reference>
<name>A0ABU4C9D0_RHOJO</name>
<dbReference type="PRINTS" id="PR00080">
    <property type="entry name" value="SDRFAMILY"/>
</dbReference>
<dbReference type="Gene3D" id="3.40.50.720">
    <property type="entry name" value="NAD(P)-binding Rossmann-like Domain"/>
    <property type="match status" value="1"/>
</dbReference>
<dbReference type="NCBIfam" id="NF005861">
    <property type="entry name" value="PRK07791.1"/>
    <property type="match status" value="1"/>
</dbReference>
<dbReference type="InterPro" id="IPR051687">
    <property type="entry name" value="Peroxisomal_Beta-Oxidation"/>
</dbReference>
<evidence type="ECO:0000256" key="1">
    <source>
        <dbReference type="ARBA" id="ARBA00006484"/>
    </source>
</evidence>
<evidence type="ECO:0000256" key="2">
    <source>
        <dbReference type="ARBA" id="ARBA00023002"/>
    </source>
</evidence>
<dbReference type="PANTHER" id="PTHR45024">
    <property type="entry name" value="DEHYDROGENASES, SHORT CHAIN"/>
    <property type="match status" value="1"/>
</dbReference>
<accession>A0ABU4C9D0</accession>
<feature type="domain" description="Ketoreductase" evidence="4">
    <location>
        <begin position="7"/>
        <end position="204"/>
    </location>
</feature>
<dbReference type="PANTHER" id="PTHR45024:SF2">
    <property type="entry name" value="SCP2 DOMAIN-CONTAINING PROTEIN"/>
    <property type="match status" value="1"/>
</dbReference>
<sequence>MTTFQGRTAVITGAGRGLGREHALLLADLGANIVVNDNGASADGSGDDATPAQQVVDEITARGGNAVAHIGSVSDWKTAKEMIDLAIDTFGGLDVLVNNAGILRDRTVVNMTEGEWDSVIDVHLKGHFCPLHHAANYWREQSKAGKAVSAAVVNTSSGSGLRGNPGQVNYASAKAGISIMSVVAARELERYGVRVNAIAPVARTRLTMSAPGLKDRLGATDGFDKWAPENISPLVAWLASDECAVSGQVFTVMGGHIGWQRGWEEQQSFDRDSRWTVDEIADALAVIPAGPPAFTMSA</sequence>
<dbReference type="RefSeq" id="WP_317567800.1">
    <property type="nucleotide sequence ID" value="NZ_JAWLKA010000003.1"/>
</dbReference>
<dbReference type="Proteomes" id="UP001185737">
    <property type="component" value="Unassembled WGS sequence"/>
</dbReference>
<dbReference type="PROSITE" id="PS00061">
    <property type="entry name" value="ADH_SHORT"/>
    <property type="match status" value="1"/>
</dbReference>
<evidence type="ECO:0000313" key="5">
    <source>
        <dbReference type="EMBL" id="MDV6280160.1"/>
    </source>
</evidence>
<dbReference type="InterPro" id="IPR020904">
    <property type="entry name" value="Sc_DH/Rdtase_CS"/>
</dbReference>
<evidence type="ECO:0000259" key="4">
    <source>
        <dbReference type="SMART" id="SM00822"/>
    </source>
</evidence>
<proteinExistence type="inferred from homology"/>